<evidence type="ECO:0000256" key="4">
    <source>
        <dbReference type="ARBA" id="ARBA00022917"/>
    </source>
</evidence>
<dbReference type="RefSeq" id="WP_086952325.1">
    <property type="nucleotide sequence ID" value="NZ_FWFD01000015.1"/>
</dbReference>
<dbReference type="Pfam" id="PF01765">
    <property type="entry name" value="RRF"/>
    <property type="match status" value="1"/>
</dbReference>
<dbReference type="NCBIfam" id="TIGR00496">
    <property type="entry name" value="frr"/>
    <property type="match status" value="1"/>
</dbReference>
<dbReference type="Proteomes" id="UP000195918">
    <property type="component" value="Unassembled WGS sequence"/>
</dbReference>
<keyword evidence="3 5" id="KW-0963">Cytoplasm</keyword>
<dbReference type="PANTHER" id="PTHR20982:SF3">
    <property type="entry name" value="MITOCHONDRIAL RIBOSOME RECYCLING FACTOR PSEUDO 1"/>
    <property type="match status" value="1"/>
</dbReference>
<evidence type="ECO:0000256" key="6">
    <source>
        <dbReference type="SAM" id="Coils"/>
    </source>
</evidence>
<organism evidence="8 9">
    <name type="scientific">Vagococcus fluvialis bH819</name>
    <dbReference type="NCBI Taxonomy" id="1255619"/>
    <lineage>
        <taxon>Bacteria</taxon>
        <taxon>Bacillati</taxon>
        <taxon>Bacillota</taxon>
        <taxon>Bacilli</taxon>
        <taxon>Lactobacillales</taxon>
        <taxon>Enterococcaceae</taxon>
        <taxon>Vagococcus</taxon>
    </lineage>
</organism>
<dbReference type="Gene3D" id="3.30.1360.40">
    <property type="match status" value="1"/>
</dbReference>
<reference evidence="9" key="1">
    <citation type="submission" date="2017-02" db="EMBL/GenBank/DDBJ databases">
        <authorList>
            <person name="Dridi B."/>
        </authorList>
    </citation>
    <scope>NUCLEOTIDE SEQUENCE [LARGE SCALE GENOMIC DNA]</scope>
    <source>
        <strain evidence="9">bH819</strain>
    </source>
</reference>
<dbReference type="GO" id="GO:0006415">
    <property type="term" value="P:translational termination"/>
    <property type="evidence" value="ECO:0007669"/>
    <property type="project" value="UniProtKB-UniRule"/>
</dbReference>
<dbReference type="OrthoDB" id="9804006at2"/>
<evidence type="ECO:0000259" key="7">
    <source>
        <dbReference type="Pfam" id="PF01765"/>
    </source>
</evidence>
<proteinExistence type="inferred from homology"/>
<keyword evidence="6" id="KW-0175">Coiled coil</keyword>
<dbReference type="InterPro" id="IPR023584">
    <property type="entry name" value="Ribosome_recyc_fac_dom"/>
</dbReference>
<comment type="function">
    <text evidence="5">Responsible for the release of ribosomes from messenger RNA at the termination of protein biosynthesis. May increase the efficiency of translation by recycling ribosomes from one round of translation to another.</text>
</comment>
<keyword evidence="4 5" id="KW-0648">Protein biosynthesis</keyword>
<dbReference type="InterPro" id="IPR002661">
    <property type="entry name" value="Ribosome_recyc_fac"/>
</dbReference>
<feature type="domain" description="Ribosome recycling factor" evidence="7">
    <location>
        <begin position="20"/>
        <end position="183"/>
    </location>
</feature>
<dbReference type="FunFam" id="1.10.132.20:FF:000001">
    <property type="entry name" value="Ribosome-recycling factor"/>
    <property type="match status" value="1"/>
</dbReference>
<dbReference type="FunFam" id="3.30.1360.40:FF:000001">
    <property type="entry name" value="Ribosome-recycling factor"/>
    <property type="match status" value="1"/>
</dbReference>
<feature type="coiled-coil region" evidence="6">
    <location>
        <begin position="132"/>
        <end position="166"/>
    </location>
</feature>
<evidence type="ECO:0000256" key="5">
    <source>
        <dbReference type="HAMAP-Rule" id="MF_00040"/>
    </source>
</evidence>
<protein>
    <recommendedName>
        <fullName evidence="5">Ribosome-recycling factor</fullName>
        <shortName evidence="5">RRF</shortName>
    </recommendedName>
    <alternativeName>
        <fullName evidence="5">Ribosome-releasing factor</fullName>
    </alternativeName>
</protein>
<dbReference type="SUPFAM" id="SSF55194">
    <property type="entry name" value="Ribosome recycling factor, RRF"/>
    <property type="match status" value="1"/>
</dbReference>
<sequence>MQKIVLNDAKDKMTKSEESLQRDLGQIRAGRANASLLDRITVDYYGAQTPLNQIAGISIPEARILMITPFDKTALENIEKAIMASDIGISPTNDGTVIRLVIPQLTEERRKELAKEVGKNGESAKVAVRNIRRDAIDELKKLEKSKEISEDELRTLEKEVQDITDASTKNIDKIVSGKEEELLEV</sequence>
<dbReference type="CDD" id="cd00520">
    <property type="entry name" value="RRF"/>
    <property type="match status" value="1"/>
</dbReference>
<accession>A0A1X6WR56</accession>
<dbReference type="HAMAP" id="MF_00040">
    <property type="entry name" value="RRF"/>
    <property type="match status" value="1"/>
</dbReference>
<evidence type="ECO:0000313" key="9">
    <source>
        <dbReference type="Proteomes" id="UP000195918"/>
    </source>
</evidence>
<evidence type="ECO:0000256" key="2">
    <source>
        <dbReference type="ARBA" id="ARBA00005912"/>
    </source>
</evidence>
<dbReference type="GO" id="GO:0005737">
    <property type="term" value="C:cytoplasm"/>
    <property type="evidence" value="ECO:0007669"/>
    <property type="project" value="UniProtKB-SubCell"/>
</dbReference>
<gene>
    <name evidence="5" type="primary">frr</name>
    <name evidence="8" type="ORF">FM121_11495</name>
</gene>
<evidence type="ECO:0000256" key="3">
    <source>
        <dbReference type="ARBA" id="ARBA00022490"/>
    </source>
</evidence>
<name>A0A1X6WR56_9ENTE</name>
<evidence type="ECO:0000313" key="8">
    <source>
        <dbReference type="EMBL" id="SLM86712.1"/>
    </source>
</evidence>
<keyword evidence="9" id="KW-1185">Reference proteome</keyword>
<dbReference type="EMBL" id="FWFD01000015">
    <property type="protein sequence ID" value="SLM86712.1"/>
    <property type="molecule type" value="Genomic_DNA"/>
</dbReference>
<dbReference type="AlphaFoldDB" id="A0A1X6WR56"/>
<comment type="similarity">
    <text evidence="2 5">Belongs to the RRF family.</text>
</comment>
<dbReference type="PANTHER" id="PTHR20982">
    <property type="entry name" value="RIBOSOME RECYCLING FACTOR"/>
    <property type="match status" value="1"/>
</dbReference>
<comment type="subcellular location">
    <subcellularLocation>
        <location evidence="1 5">Cytoplasm</location>
    </subcellularLocation>
</comment>
<evidence type="ECO:0000256" key="1">
    <source>
        <dbReference type="ARBA" id="ARBA00004496"/>
    </source>
</evidence>
<dbReference type="InterPro" id="IPR036191">
    <property type="entry name" value="RRF_sf"/>
</dbReference>
<dbReference type="GO" id="GO:0043023">
    <property type="term" value="F:ribosomal large subunit binding"/>
    <property type="evidence" value="ECO:0007669"/>
    <property type="project" value="TreeGrafter"/>
</dbReference>
<dbReference type="Gene3D" id="1.10.132.20">
    <property type="entry name" value="Ribosome-recycling factor"/>
    <property type="match status" value="1"/>
</dbReference>